<name>A0A853G7X3_9BURK</name>
<dbReference type="AlphaFoldDB" id="A0A853G7X3"/>
<organism evidence="2 3">
    <name type="scientific">Parapusillimonas granuli</name>
    <dbReference type="NCBI Taxonomy" id="380911"/>
    <lineage>
        <taxon>Bacteria</taxon>
        <taxon>Pseudomonadati</taxon>
        <taxon>Pseudomonadota</taxon>
        <taxon>Betaproteobacteria</taxon>
        <taxon>Burkholderiales</taxon>
        <taxon>Alcaligenaceae</taxon>
        <taxon>Parapusillimonas</taxon>
    </lineage>
</organism>
<protein>
    <submittedName>
        <fullName evidence="2">Uncharacterized protein</fullName>
    </submittedName>
</protein>
<accession>A0A853G7X3</accession>
<sequence>MNHPTDKTKSDRSTETRRSSFEKETTEKEHAKVKESIQGGHRSWMNAPVDPNSPTTKVNFPPGIEPEDAADPGRATPGAPPVDNRSGKRPK</sequence>
<dbReference type="Proteomes" id="UP000559809">
    <property type="component" value="Unassembled WGS sequence"/>
</dbReference>
<comment type="caution">
    <text evidence="2">The sequence shown here is derived from an EMBL/GenBank/DDBJ whole genome shotgun (WGS) entry which is preliminary data.</text>
</comment>
<dbReference type="RefSeq" id="WP_180156981.1">
    <property type="nucleotide sequence ID" value="NZ_JACCEM010000008.1"/>
</dbReference>
<dbReference type="EMBL" id="JACCEM010000008">
    <property type="protein sequence ID" value="NYT50741.1"/>
    <property type="molecule type" value="Genomic_DNA"/>
</dbReference>
<proteinExistence type="predicted"/>
<feature type="region of interest" description="Disordered" evidence="1">
    <location>
        <begin position="1"/>
        <end position="91"/>
    </location>
</feature>
<feature type="compositionally biased region" description="Basic and acidic residues" evidence="1">
    <location>
        <begin position="1"/>
        <end position="35"/>
    </location>
</feature>
<reference evidence="2 3" key="1">
    <citation type="submission" date="2020-07" db="EMBL/GenBank/DDBJ databases">
        <title>Taxonomic revisions and descriptions of new bacterial species based on genomic comparisons in the high-G+C-content subgroup of the family Alcaligenaceae.</title>
        <authorList>
            <person name="Szabo A."/>
            <person name="Felfoldi T."/>
        </authorList>
    </citation>
    <scope>NUCLEOTIDE SEQUENCE [LARGE SCALE GENOMIC DNA]</scope>
    <source>
        <strain evidence="2 3">LMG 24012</strain>
    </source>
</reference>
<evidence type="ECO:0000313" key="3">
    <source>
        <dbReference type="Proteomes" id="UP000559809"/>
    </source>
</evidence>
<gene>
    <name evidence="2" type="ORF">H0A72_15590</name>
</gene>
<evidence type="ECO:0000313" key="2">
    <source>
        <dbReference type="EMBL" id="NYT50741.1"/>
    </source>
</evidence>
<evidence type="ECO:0000256" key="1">
    <source>
        <dbReference type="SAM" id="MobiDB-lite"/>
    </source>
</evidence>
<keyword evidence="3" id="KW-1185">Reference proteome</keyword>